<keyword evidence="5" id="KW-1133">Transmembrane helix</keyword>
<dbReference type="InterPro" id="IPR004090">
    <property type="entry name" value="Chemotax_Me-accpt_rcpt"/>
</dbReference>
<name>A0ABV6B7N8_9GAMM</name>
<feature type="domain" description="Methyl-accepting transducer" evidence="6">
    <location>
        <begin position="261"/>
        <end position="497"/>
    </location>
</feature>
<evidence type="ECO:0000256" key="1">
    <source>
        <dbReference type="ARBA" id="ARBA00004370"/>
    </source>
</evidence>
<dbReference type="InterPro" id="IPR004089">
    <property type="entry name" value="MCPsignal_dom"/>
</dbReference>
<dbReference type="PROSITE" id="PS50111">
    <property type="entry name" value="CHEMOTAXIS_TRANSDUC_2"/>
    <property type="match status" value="1"/>
</dbReference>
<evidence type="ECO:0000256" key="5">
    <source>
        <dbReference type="SAM" id="Phobius"/>
    </source>
</evidence>
<dbReference type="Gene3D" id="1.10.287.950">
    <property type="entry name" value="Methyl-accepting chemotaxis protein"/>
    <property type="match status" value="1"/>
</dbReference>
<dbReference type="SMART" id="SM00283">
    <property type="entry name" value="MA"/>
    <property type="match status" value="1"/>
</dbReference>
<dbReference type="PRINTS" id="PR00260">
    <property type="entry name" value="CHEMTRNSDUCR"/>
</dbReference>
<keyword evidence="9" id="KW-1185">Reference proteome</keyword>
<evidence type="ECO:0000256" key="3">
    <source>
        <dbReference type="ARBA" id="ARBA00029447"/>
    </source>
</evidence>
<dbReference type="Pfam" id="PF00672">
    <property type="entry name" value="HAMP"/>
    <property type="match status" value="1"/>
</dbReference>
<dbReference type="CDD" id="cd06225">
    <property type="entry name" value="HAMP"/>
    <property type="match status" value="1"/>
</dbReference>
<keyword evidence="5" id="KW-0812">Transmembrane</keyword>
<evidence type="ECO:0000256" key="4">
    <source>
        <dbReference type="PROSITE-ProRule" id="PRU00284"/>
    </source>
</evidence>
<evidence type="ECO:0000313" key="8">
    <source>
        <dbReference type="EMBL" id="MFC0046878.1"/>
    </source>
</evidence>
<evidence type="ECO:0000259" key="7">
    <source>
        <dbReference type="PROSITE" id="PS50885"/>
    </source>
</evidence>
<organism evidence="8 9">
    <name type="scientific">Rheinheimera tilapiae</name>
    <dbReference type="NCBI Taxonomy" id="875043"/>
    <lineage>
        <taxon>Bacteria</taxon>
        <taxon>Pseudomonadati</taxon>
        <taxon>Pseudomonadota</taxon>
        <taxon>Gammaproteobacteria</taxon>
        <taxon>Chromatiales</taxon>
        <taxon>Chromatiaceae</taxon>
        <taxon>Rheinheimera</taxon>
    </lineage>
</organism>
<dbReference type="EMBL" id="JBHLXP010000001">
    <property type="protein sequence ID" value="MFC0046878.1"/>
    <property type="molecule type" value="Genomic_DNA"/>
</dbReference>
<comment type="similarity">
    <text evidence="3">Belongs to the methyl-accepting chemotaxis (MCP) protein family.</text>
</comment>
<feature type="transmembrane region" description="Helical" evidence="5">
    <location>
        <begin position="12"/>
        <end position="32"/>
    </location>
</feature>
<dbReference type="PANTHER" id="PTHR32089">
    <property type="entry name" value="METHYL-ACCEPTING CHEMOTAXIS PROTEIN MCPB"/>
    <property type="match status" value="1"/>
</dbReference>
<dbReference type="RefSeq" id="WP_377239531.1">
    <property type="nucleotide sequence ID" value="NZ_JBHLXP010000001.1"/>
</dbReference>
<feature type="transmembrane region" description="Helical" evidence="5">
    <location>
        <begin position="180"/>
        <end position="198"/>
    </location>
</feature>
<dbReference type="SUPFAM" id="SSF58104">
    <property type="entry name" value="Methyl-accepting chemotaxis protein (MCP) signaling domain"/>
    <property type="match status" value="1"/>
</dbReference>
<keyword evidence="5" id="KW-0472">Membrane</keyword>
<dbReference type="Pfam" id="PF00015">
    <property type="entry name" value="MCPsignal"/>
    <property type="match status" value="1"/>
</dbReference>
<dbReference type="Proteomes" id="UP001589813">
    <property type="component" value="Unassembled WGS sequence"/>
</dbReference>
<evidence type="ECO:0000313" key="9">
    <source>
        <dbReference type="Proteomes" id="UP001589813"/>
    </source>
</evidence>
<dbReference type="SMART" id="SM00304">
    <property type="entry name" value="HAMP"/>
    <property type="match status" value="1"/>
</dbReference>
<proteinExistence type="inferred from homology"/>
<gene>
    <name evidence="8" type="ORF">ACFFJP_01080</name>
</gene>
<comment type="subcellular location">
    <subcellularLocation>
        <location evidence="1">Membrane</location>
    </subcellularLocation>
</comment>
<comment type="caution">
    <text evidence="8">The sequence shown here is derived from an EMBL/GenBank/DDBJ whole genome shotgun (WGS) entry which is preliminary data.</text>
</comment>
<evidence type="ECO:0000256" key="2">
    <source>
        <dbReference type="ARBA" id="ARBA00023224"/>
    </source>
</evidence>
<protein>
    <submittedName>
        <fullName evidence="8">Methyl-accepting chemotaxis protein</fullName>
    </submittedName>
</protein>
<dbReference type="InterPro" id="IPR003660">
    <property type="entry name" value="HAMP_dom"/>
</dbReference>
<feature type="domain" description="HAMP" evidence="7">
    <location>
        <begin position="202"/>
        <end position="256"/>
    </location>
</feature>
<dbReference type="PROSITE" id="PS50885">
    <property type="entry name" value="HAMP"/>
    <property type="match status" value="1"/>
</dbReference>
<accession>A0ABV6B7N8</accession>
<evidence type="ECO:0000259" key="6">
    <source>
        <dbReference type="PROSITE" id="PS50111"/>
    </source>
</evidence>
<keyword evidence="2 4" id="KW-0807">Transducer</keyword>
<dbReference type="PANTHER" id="PTHR32089:SF120">
    <property type="entry name" value="METHYL-ACCEPTING CHEMOTAXIS PROTEIN TLPQ"/>
    <property type="match status" value="1"/>
</dbReference>
<reference evidence="8 9" key="1">
    <citation type="submission" date="2024-09" db="EMBL/GenBank/DDBJ databases">
        <authorList>
            <person name="Sun Q."/>
            <person name="Mori K."/>
        </authorList>
    </citation>
    <scope>NUCLEOTIDE SEQUENCE [LARGE SCALE GENOMIC DNA]</scope>
    <source>
        <strain evidence="8 9">KCTC 23315</strain>
    </source>
</reference>
<sequence length="533" mass="58192">MNYHGLRFKASVPTVLMFITLLFILTLSSVIVSKLQKIVQEESDVFQQAISIVLNADRDLYQAKLAISEYKSAANSQLTTDYQENVAQAKDRFNQYKALMTRYPQFSGQFADFDQKFSAWTSSADQYFAAGAGKDTAFVQQEDLQFAALRKIYNDAGEFALKLSKQHIDEANSEVQDIEVTALLISLLVFAVAAWYSFKMPTAIKSNVETIIRRLDEITQGEGDLTQRISVQTKDELRDLADAFNRFLDAQALMITDILHSSEQLAAVTGNMLTSVHETKRITQSLNTATDSIVSAVHEMSVANREVAVVASDTARESDDSRGYAEKGIASIKAVSGSISGVLDDVDTAMSLSEALNNSSVAISSVIEVISGIAGQTNLLALNAAIEAARAGEQGRGFAVVADEVRKLASKTQESTEEIKGTIHTLQQLVTESTHAIRRGKLSADNSVQQTEVAESVFSHLMKSSSEVSGMSLRTAAATEQQSQVSEEINRNLHQLHDQSVVADQIADQNYVLINELKEVAGHLSGLVGRFKV</sequence>